<accession>A0A2S6GJS2</accession>
<protein>
    <submittedName>
        <fullName evidence="1">Uncharacterized protein</fullName>
    </submittedName>
</protein>
<comment type="caution">
    <text evidence="1">The sequence shown here is derived from an EMBL/GenBank/DDBJ whole genome shotgun (WGS) entry which is preliminary data.</text>
</comment>
<proteinExistence type="predicted"/>
<keyword evidence="2" id="KW-1185">Reference proteome</keyword>
<reference evidence="1 2" key="1">
    <citation type="submission" date="2018-02" db="EMBL/GenBank/DDBJ databases">
        <title>Genomic Encyclopedia of Archaeal and Bacterial Type Strains, Phase II (KMG-II): from individual species to whole genera.</title>
        <authorList>
            <person name="Goeker M."/>
        </authorList>
    </citation>
    <scope>NUCLEOTIDE SEQUENCE [LARGE SCALE GENOMIC DNA]</scope>
    <source>
        <strain evidence="1 2">YU 961-1</strain>
    </source>
</reference>
<evidence type="ECO:0000313" key="2">
    <source>
        <dbReference type="Proteomes" id="UP000239203"/>
    </source>
</evidence>
<evidence type="ECO:0000313" key="1">
    <source>
        <dbReference type="EMBL" id="PPK65401.1"/>
    </source>
</evidence>
<sequence length="164" mass="16976">MTYILEAVIGPEHVVRAVADEVPCGVVVALGQNLFLLPATEEFLAAVADPDAPALDGFRQAPGGFGARLAAWSARGPLAYVEADYFGGSGEQYAAVWAGGEVTLGPVLKPERAPLPAAGSPISQALRALGAVVTDPAVDEFDAVGLGRHRRTESWLPGQSPEDS</sequence>
<dbReference type="RefSeq" id="WP_104481171.1">
    <property type="nucleotide sequence ID" value="NZ_CP154825.1"/>
</dbReference>
<organism evidence="1 2">
    <name type="scientific">Actinokineospora auranticolor</name>
    <dbReference type="NCBI Taxonomy" id="155976"/>
    <lineage>
        <taxon>Bacteria</taxon>
        <taxon>Bacillati</taxon>
        <taxon>Actinomycetota</taxon>
        <taxon>Actinomycetes</taxon>
        <taxon>Pseudonocardiales</taxon>
        <taxon>Pseudonocardiaceae</taxon>
        <taxon>Actinokineospora</taxon>
    </lineage>
</organism>
<dbReference type="OrthoDB" id="185939at2"/>
<dbReference type="AlphaFoldDB" id="A0A2S6GJS2"/>
<dbReference type="EMBL" id="PTIX01000014">
    <property type="protein sequence ID" value="PPK65401.1"/>
    <property type="molecule type" value="Genomic_DNA"/>
</dbReference>
<name>A0A2S6GJS2_9PSEU</name>
<dbReference type="Proteomes" id="UP000239203">
    <property type="component" value="Unassembled WGS sequence"/>
</dbReference>
<gene>
    <name evidence="1" type="ORF">CLV40_11453</name>
</gene>